<name>L5MF16_MYODS</name>
<evidence type="ECO:0000256" key="1">
    <source>
        <dbReference type="SAM" id="SignalP"/>
    </source>
</evidence>
<protein>
    <submittedName>
        <fullName evidence="2">Uncharacterized protein</fullName>
    </submittedName>
</protein>
<feature type="chain" id="PRO_5003971207" evidence="1">
    <location>
        <begin position="23"/>
        <end position="120"/>
    </location>
</feature>
<accession>L5MF16</accession>
<dbReference type="AlphaFoldDB" id="L5MF16"/>
<reference evidence="3" key="1">
    <citation type="journal article" date="2013" name="Science">
        <title>Comparative analysis of bat genomes provides insight into the evolution of flight and immunity.</title>
        <authorList>
            <person name="Zhang G."/>
            <person name="Cowled C."/>
            <person name="Shi Z."/>
            <person name="Huang Z."/>
            <person name="Bishop-Lilly K.A."/>
            <person name="Fang X."/>
            <person name="Wynne J.W."/>
            <person name="Xiong Z."/>
            <person name="Baker M.L."/>
            <person name="Zhao W."/>
            <person name="Tachedjian M."/>
            <person name="Zhu Y."/>
            <person name="Zhou P."/>
            <person name="Jiang X."/>
            <person name="Ng J."/>
            <person name="Yang L."/>
            <person name="Wu L."/>
            <person name="Xiao J."/>
            <person name="Feng Y."/>
            <person name="Chen Y."/>
            <person name="Sun X."/>
            <person name="Zhang Y."/>
            <person name="Marsh G.A."/>
            <person name="Crameri G."/>
            <person name="Broder C.C."/>
            <person name="Frey K.G."/>
            <person name="Wang L.F."/>
            <person name="Wang J."/>
        </authorList>
    </citation>
    <scope>NUCLEOTIDE SEQUENCE [LARGE SCALE GENOMIC DNA]</scope>
</reference>
<keyword evidence="3" id="KW-1185">Reference proteome</keyword>
<sequence length="120" mass="13288">MTTCSTVMIRVWFMVQLHQVPCEECYVCALRGLSSASLVLISRFAPCASGAGAISTWEQQRRERGCQQTGNRGLLREGLGKDVDDGLRPAPVSTTALLPTVPFKVSDGKQPLLRWIRQWP</sequence>
<evidence type="ECO:0000313" key="2">
    <source>
        <dbReference type="EMBL" id="ELK36922.1"/>
    </source>
</evidence>
<dbReference type="EMBL" id="KB100987">
    <property type="protein sequence ID" value="ELK36922.1"/>
    <property type="molecule type" value="Genomic_DNA"/>
</dbReference>
<organism evidence="2 3">
    <name type="scientific">Myotis davidii</name>
    <name type="common">David's myotis</name>
    <dbReference type="NCBI Taxonomy" id="225400"/>
    <lineage>
        <taxon>Eukaryota</taxon>
        <taxon>Metazoa</taxon>
        <taxon>Chordata</taxon>
        <taxon>Craniata</taxon>
        <taxon>Vertebrata</taxon>
        <taxon>Euteleostomi</taxon>
        <taxon>Mammalia</taxon>
        <taxon>Eutheria</taxon>
        <taxon>Laurasiatheria</taxon>
        <taxon>Chiroptera</taxon>
        <taxon>Yangochiroptera</taxon>
        <taxon>Vespertilionidae</taxon>
        <taxon>Myotis</taxon>
    </lineage>
</organism>
<dbReference type="Proteomes" id="UP000010556">
    <property type="component" value="Unassembled WGS sequence"/>
</dbReference>
<gene>
    <name evidence="2" type="ORF">MDA_GLEAN10013906</name>
</gene>
<keyword evidence="1" id="KW-0732">Signal</keyword>
<proteinExistence type="predicted"/>
<feature type="signal peptide" evidence="1">
    <location>
        <begin position="1"/>
        <end position="22"/>
    </location>
</feature>
<evidence type="ECO:0000313" key="3">
    <source>
        <dbReference type="Proteomes" id="UP000010556"/>
    </source>
</evidence>